<dbReference type="RefSeq" id="XP_023697911.1">
    <property type="nucleotide sequence ID" value="XM_023842143.2"/>
</dbReference>
<dbReference type="RefSeq" id="XP_023697910.1">
    <property type="nucleotide sequence ID" value="XM_023842142.2"/>
</dbReference>
<organism evidence="1 2">
    <name type="scientific">Paramormyrops kingsleyae</name>
    <dbReference type="NCBI Taxonomy" id="1676925"/>
    <lineage>
        <taxon>Eukaryota</taxon>
        <taxon>Metazoa</taxon>
        <taxon>Chordata</taxon>
        <taxon>Craniata</taxon>
        <taxon>Vertebrata</taxon>
        <taxon>Euteleostomi</taxon>
        <taxon>Actinopterygii</taxon>
        <taxon>Neopterygii</taxon>
        <taxon>Teleostei</taxon>
        <taxon>Osteoglossocephala</taxon>
        <taxon>Osteoglossomorpha</taxon>
        <taxon>Osteoglossiformes</taxon>
        <taxon>Mormyridae</taxon>
        <taxon>Paramormyrops</taxon>
    </lineage>
</organism>
<evidence type="ECO:0008006" key="3">
    <source>
        <dbReference type="Google" id="ProtNLM"/>
    </source>
</evidence>
<dbReference type="GO" id="GO:0000166">
    <property type="term" value="F:nucleotide binding"/>
    <property type="evidence" value="ECO:0007669"/>
    <property type="project" value="InterPro"/>
</dbReference>
<dbReference type="GO" id="GO:0000287">
    <property type="term" value="F:magnesium ion binding"/>
    <property type="evidence" value="ECO:0007669"/>
    <property type="project" value="InterPro"/>
</dbReference>
<dbReference type="RefSeq" id="XP_023697908.1">
    <property type="nucleotide sequence ID" value="XM_023842140.2"/>
</dbReference>
<sequence>MDAEIVVNTDIKQKDSRHALVIAIEHCAFFDQNGDWEPKSSNTASEVLSHGPAISFIKAIQRVNHKLMEKNPNETFLFDVILICNNQIPENQSKIVTSAKHYGLEISRFCFCNDASFTNSMLSNNVKLFLSTNRDDIVKTQERGLPAALLCKQVAQEAVDQLKFLFIGDSLGIPEDLKGEMFNVNQPHSLQITQASLKELVAVIGQMRSKFGQDDSPLRTCLVTLWSPRDVCVRALKTFRDWGMEVEEAYCLAGTPPSAILAQIQPHVLCGDGLYHMRDVAALS</sequence>
<dbReference type="RefSeq" id="XP_023697909.1">
    <property type="nucleotide sequence ID" value="XM_023842141.1"/>
</dbReference>
<accession>A0A3B3REC5</accession>
<dbReference type="RefSeq" id="XP_023697907.1">
    <property type="nucleotide sequence ID" value="XM_023842139.2"/>
</dbReference>
<dbReference type="PANTHER" id="PTHR31367:SF3">
    <property type="entry name" value="CYTOSOLIC 5'-NUCLEOTIDASE 1A"/>
    <property type="match status" value="1"/>
</dbReference>
<dbReference type="GeneTree" id="ENSGT00390000017767"/>
<evidence type="ECO:0000313" key="2">
    <source>
        <dbReference type="Proteomes" id="UP000261540"/>
    </source>
</evidence>
<protein>
    <recommendedName>
        <fullName evidence="3">Cytosolic 5'-nucleotidase 1A-like</fullName>
    </recommendedName>
</protein>
<dbReference type="KEGG" id="pki:111859462"/>
<dbReference type="InterPro" id="IPR010394">
    <property type="entry name" value="5-nucleotidase"/>
</dbReference>
<evidence type="ECO:0000313" key="1">
    <source>
        <dbReference type="Ensembl" id="ENSPKIP00000016255.1"/>
    </source>
</evidence>
<dbReference type="Pfam" id="PF06189">
    <property type="entry name" value="5-nucleotidase"/>
    <property type="match status" value="1"/>
</dbReference>
<proteinExistence type="predicted"/>
<reference evidence="1" key="2">
    <citation type="submission" date="2025-09" db="UniProtKB">
        <authorList>
            <consortium name="Ensembl"/>
        </authorList>
    </citation>
    <scope>IDENTIFICATION</scope>
</reference>
<reference evidence="1" key="1">
    <citation type="submission" date="2025-08" db="UniProtKB">
        <authorList>
            <consortium name="Ensembl"/>
        </authorList>
    </citation>
    <scope>IDENTIFICATION</scope>
</reference>
<keyword evidence="2" id="KW-1185">Reference proteome</keyword>
<dbReference type="AlphaFoldDB" id="A0A3B3REC5"/>
<dbReference type="GO" id="GO:0008253">
    <property type="term" value="F:5'-nucleotidase activity"/>
    <property type="evidence" value="ECO:0007669"/>
    <property type="project" value="InterPro"/>
</dbReference>
<dbReference type="GO" id="GO:0005829">
    <property type="term" value="C:cytosol"/>
    <property type="evidence" value="ECO:0007669"/>
    <property type="project" value="TreeGrafter"/>
</dbReference>
<dbReference type="Proteomes" id="UP000261540">
    <property type="component" value="Unplaced"/>
</dbReference>
<dbReference type="STRING" id="1676925.ENSPKIP00000016255"/>
<dbReference type="Ensembl" id="ENSPKIT00000040742.1">
    <property type="protein sequence ID" value="ENSPKIP00000016255.1"/>
    <property type="gene ID" value="ENSPKIG00000002661.1"/>
</dbReference>
<dbReference type="RefSeq" id="XP_023697912.1">
    <property type="nucleotide sequence ID" value="XM_023842144.2"/>
</dbReference>
<dbReference type="GO" id="GO:0009117">
    <property type="term" value="P:nucleotide metabolic process"/>
    <property type="evidence" value="ECO:0007669"/>
    <property type="project" value="InterPro"/>
</dbReference>
<dbReference type="PANTHER" id="PTHR31367">
    <property type="entry name" value="CYTOSOLIC 5'-NUCLEOTIDASE 1 FAMILY MEMBER"/>
    <property type="match status" value="1"/>
</dbReference>
<dbReference type="OrthoDB" id="9994138at2759"/>
<name>A0A3B3REC5_9TELE</name>
<dbReference type="GeneID" id="111859462"/>
<dbReference type="GO" id="GO:0046085">
    <property type="term" value="P:adenosine metabolic process"/>
    <property type="evidence" value="ECO:0007669"/>
    <property type="project" value="TreeGrafter"/>
</dbReference>